<dbReference type="EnsemblProtists" id="PYU1_T009032">
    <property type="protein sequence ID" value="PYU1_T009032"/>
    <property type="gene ID" value="PYU1_G009014"/>
</dbReference>
<dbReference type="HOGENOM" id="CLU_144472_0_0_1"/>
<evidence type="ECO:0000256" key="1">
    <source>
        <dbReference type="SAM" id="Phobius"/>
    </source>
</evidence>
<reference evidence="3" key="1">
    <citation type="journal article" date="2010" name="Genome Biol.">
        <title>Genome sequence of the necrotrophic plant pathogen Pythium ultimum reveals original pathogenicity mechanisms and effector repertoire.</title>
        <authorList>
            <person name="Levesque C.A."/>
            <person name="Brouwer H."/>
            <person name="Cano L."/>
            <person name="Hamilton J.P."/>
            <person name="Holt C."/>
            <person name="Huitema E."/>
            <person name="Raffaele S."/>
            <person name="Robideau G.P."/>
            <person name="Thines M."/>
            <person name="Win J."/>
            <person name="Zerillo M.M."/>
            <person name="Beakes G.W."/>
            <person name="Boore J.L."/>
            <person name="Busam D."/>
            <person name="Dumas B."/>
            <person name="Ferriera S."/>
            <person name="Fuerstenberg S.I."/>
            <person name="Gachon C.M."/>
            <person name="Gaulin E."/>
            <person name="Govers F."/>
            <person name="Grenville-Briggs L."/>
            <person name="Horner N."/>
            <person name="Hostetler J."/>
            <person name="Jiang R.H."/>
            <person name="Johnson J."/>
            <person name="Krajaejun T."/>
            <person name="Lin H."/>
            <person name="Meijer H.J."/>
            <person name="Moore B."/>
            <person name="Morris P."/>
            <person name="Phuntmart V."/>
            <person name="Puiu D."/>
            <person name="Shetty J."/>
            <person name="Stajich J.E."/>
            <person name="Tripathy S."/>
            <person name="Wawra S."/>
            <person name="van West P."/>
            <person name="Whitty B.R."/>
            <person name="Coutinho P.M."/>
            <person name="Henrissat B."/>
            <person name="Martin F."/>
            <person name="Thomas P.D."/>
            <person name="Tyler B.M."/>
            <person name="De Vries R.P."/>
            <person name="Kamoun S."/>
            <person name="Yandell M."/>
            <person name="Tisserat N."/>
            <person name="Buell C.R."/>
        </authorList>
    </citation>
    <scope>NUCLEOTIDE SEQUENCE</scope>
    <source>
        <strain evidence="3">DAOM:BR144</strain>
    </source>
</reference>
<dbReference type="AlphaFoldDB" id="K3WVN4"/>
<keyword evidence="3" id="KW-1185">Reference proteome</keyword>
<accession>K3WVN4</accession>
<reference evidence="3" key="2">
    <citation type="submission" date="2010-04" db="EMBL/GenBank/DDBJ databases">
        <authorList>
            <person name="Buell R."/>
            <person name="Hamilton J."/>
            <person name="Hostetler J."/>
        </authorList>
    </citation>
    <scope>NUCLEOTIDE SEQUENCE [LARGE SCALE GENOMIC DNA]</scope>
    <source>
        <strain evidence="3">DAOM:BR144</strain>
    </source>
</reference>
<name>K3WVN4_GLOUD</name>
<keyword evidence="1" id="KW-1133">Transmembrane helix</keyword>
<evidence type="ECO:0000313" key="2">
    <source>
        <dbReference type="EnsemblProtists" id="PYU1_T009032"/>
    </source>
</evidence>
<dbReference type="Proteomes" id="UP000019132">
    <property type="component" value="Unassembled WGS sequence"/>
</dbReference>
<dbReference type="eggNOG" id="ENOG502SP9V">
    <property type="taxonomic scope" value="Eukaryota"/>
</dbReference>
<keyword evidence="1" id="KW-0472">Membrane</keyword>
<protein>
    <submittedName>
        <fullName evidence="2">Uncharacterized protein</fullName>
    </submittedName>
</protein>
<dbReference type="InParanoid" id="K3WVN4"/>
<proteinExistence type="predicted"/>
<organism evidence="2 3">
    <name type="scientific">Globisporangium ultimum (strain ATCC 200006 / CBS 805.95 / DAOM BR144)</name>
    <name type="common">Pythium ultimum</name>
    <dbReference type="NCBI Taxonomy" id="431595"/>
    <lineage>
        <taxon>Eukaryota</taxon>
        <taxon>Sar</taxon>
        <taxon>Stramenopiles</taxon>
        <taxon>Oomycota</taxon>
        <taxon>Peronosporomycetes</taxon>
        <taxon>Pythiales</taxon>
        <taxon>Pythiaceae</taxon>
        <taxon>Globisporangium</taxon>
    </lineage>
</organism>
<keyword evidence="1" id="KW-0812">Transmembrane</keyword>
<dbReference type="VEuPathDB" id="FungiDB:PYU1_G009014"/>
<feature type="transmembrane region" description="Helical" evidence="1">
    <location>
        <begin position="66"/>
        <end position="87"/>
    </location>
</feature>
<feature type="transmembrane region" description="Helical" evidence="1">
    <location>
        <begin position="93"/>
        <end position="113"/>
    </location>
</feature>
<sequence>MLDETHVDDVPEISTFQRLEDLLANEMPGVQAAIIFAELSCIFVAFVAYLLHSLPLWSRFSRGQQWCLIVSFTAASLYQVAVLSWYLDSITSDIMLGLSSLITRMISLGMVPITTTSFMGRARAACANDPQLAITSSSTTRSGRNHYPRARSG</sequence>
<feature type="transmembrane region" description="Helical" evidence="1">
    <location>
        <begin position="32"/>
        <end position="54"/>
    </location>
</feature>
<evidence type="ECO:0000313" key="3">
    <source>
        <dbReference type="Proteomes" id="UP000019132"/>
    </source>
</evidence>
<dbReference type="OMA" id="QKCCLIV"/>
<reference evidence="2" key="3">
    <citation type="submission" date="2015-02" db="UniProtKB">
        <authorList>
            <consortium name="EnsemblProtists"/>
        </authorList>
    </citation>
    <scope>IDENTIFICATION</scope>
    <source>
        <strain evidence="2">DAOM BR144</strain>
    </source>
</reference>
<dbReference type="EMBL" id="GL376599">
    <property type="status" value="NOT_ANNOTATED_CDS"/>
    <property type="molecule type" value="Genomic_DNA"/>
</dbReference>